<evidence type="ECO:0000259" key="1">
    <source>
        <dbReference type="PROSITE" id="PS51502"/>
    </source>
</evidence>
<dbReference type="EMBL" id="BAABEO010000017">
    <property type="protein sequence ID" value="GAA3687269.1"/>
    <property type="molecule type" value="Genomic_DNA"/>
</dbReference>
<accession>A0ABP7CCI4</accession>
<name>A0ABP7CCI4_9MICC</name>
<gene>
    <name evidence="2" type="ORF">GCM10023081_25790</name>
</gene>
<dbReference type="InterPro" id="IPR013097">
    <property type="entry name" value="Dabb"/>
</dbReference>
<proteinExistence type="predicted"/>
<dbReference type="PROSITE" id="PS51502">
    <property type="entry name" value="S_R_A_B_BARREL"/>
    <property type="match status" value="1"/>
</dbReference>
<evidence type="ECO:0000313" key="3">
    <source>
        <dbReference type="Proteomes" id="UP001500752"/>
    </source>
</evidence>
<dbReference type="Gene3D" id="3.30.70.100">
    <property type="match status" value="1"/>
</dbReference>
<dbReference type="Pfam" id="PF07876">
    <property type="entry name" value="Dabb"/>
    <property type="match status" value="1"/>
</dbReference>
<comment type="caution">
    <text evidence="2">The sequence shown here is derived from an EMBL/GenBank/DDBJ whole genome shotgun (WGS) entry which is preliminary data.</text>
</comment>
<dbReference type="SUPFAM" id="SSF54909">
    <property type="entry name" value="Dimeric alpha+beta barrel"/>
    <property type="match status" value="1"/>
</dbReference>
<dbReference type="Proteomes" id="UP001500752">
    <property type="component" value="Unassembled WGS sequence"/>
</dbReference>
<organism evidence="2 3">
    <name type="scientific">Arthrobacter ginkgonis</name>
    <dbReference type="NCBI Taxonomy" id="1630594"/>
    <lineage>
        <taxon>Bacteria</taxon>
        <taxon>Bacillati</taxon>
        <taxon>Actinomycetota</taxon>
        <taxon>Actinomycetes</taxon>
        <taxon>Micrococcales</taxon>
        <taxon>Micrococcaceae</taxon>
        <taxon>Arthrobacter</taxon>
    </lineage>
</organism>
<protein>
    <recommendedName>
        <fullName evidence="1">Stress-response A/B barrel domain-containing protein</fullName>
    </recommendedName>
</protein>
<feature type="domain" description="Stress-response A/B barrel" evidence="1">
    <location>
        <begin position="2"/>
        <end position="99"/>
    </location>
</feature>
<sequence>MITHTVIFRLNRPADTGRREQFIGLLQDFGKEPPHGLGPAKVHQDLQLRPEGRSVSEVLMEVRFADAEAFQRYLADPKHQELVSGVLAAECESWLSVQAETT</sequence>
<reference evidence="3" key="1">
    <citation type="journal article" date="2019" name="Int. J. Syst. Evol. Microbiol.">
        <title>The Global Catalogue of Microorganisms (GCM) 10K type strain sequencing project: providing services to taxonomists for standard genome sequencing and annotation.</title>
        <authorList>
            <consortium name="The Broad Institute Genomics Platform"/>
            <consortium name="The Broad Institute Genome Sequencing Center for Infectious Disease"/>
            <person name="Wu L."/>
            <person name="Ma J."/>
        </authorList>
    </citation>
    <scope>NUCLEOTIDE SEQUENCE [LARGE SCALE GENOMIC DNA]</scope>
    <source>
        <strain evidence="3">JCM 30742</strain>
    </source>
</reference>
<keyword evidence="3" id="KW-1185">Reference proteome</keyword>
<dbReference type="RefSeq" id="WP_345151288.1">
    <property type="nucleotide sequence ID" value="NZ_BAABEO010000017.1"/>
</dbReference>
<dbReference type="InterPro" id="IPR011008">
    <property type="entry name" value="Dimeric_a/b-barrel"/>
</dbReference>
<evidence type="ECO:0000313" key="2">
    <source>
        <dbReference type="EMBL" id="GAA3687269.1"/>
    </source>
</evidence>